<keyword evidence="3 7" id="KW-0547">Nucleotide-binding</keyword>
<keyword evidence="10" id="KW-1185">Reference proteome</keyword>
<reference evidence="9 10" key="1">
    <citation type="submission" date="2018-11" db="EMBL/GenBank/DDBJ databases">
        <title>Proposal to divide the Flavobacteriaceae and reorganize its genera based on Amino Acid Identity values calculated from whole genome sequences.</title>
        <authorList>
            <person name="Nicholson A.C."/>
            <person name="Gulvik C.A."/>
            <person name="Whitney A.M."/>
            <person name="Humrighouse B.W."/>
            <person name="Bell M."/>
            <person name="Holmes B."/>
            <person name="Steigerwalt A."/>
            <person name="Villarma A."/>
            <person name="Sheth M."/>
            <person name="Batra D."/>
            <person name="Pryor J."/>
            <person name="Bernardet J.-F."/>
            <person name="Hugo C."/>
            <person name="Kampfer P."/>
            <person name="Newman J."/>
            <person name="Mcquiston J.R."/>
        </authorList>
    </citation>
    <scope>NUCLEOTIDE SEQUENCE [LARGE SCALE GENOMIC DNA]</scope>
    <source>
        <strain evidence="9 10">G0235</strain>
    </source>
</reference>
<comment type="subunit">
    <text evidence="7">Homodimer.</text>
</comment>
<sequence>MFRSHTNGELSLKNLNEEVTLSGWVQTIRDKGFMIWVDLRDRYGITQLVFDQDRSSAQLMEEAKKLGREFVIQATGRVIERVSKNPNIPTGEIEILVEKLTILNDSQLPPFTIEDETDGGEELRMKYRYLDIRRNPVKDKLIFRHKMAQKVRNYLSEEGFIEVETPVLIKSTPEGARDFVVPSRMNPGQFYALPQSPQTFKQLLMVGGMDKYFQIVKCFRDEDLRADRQPEFTQIDCEMAFVEQEDVMNVFEGMTKTLLKDITGKEFGDFPRMTFADAMRKYGNDKPDIRFGMEFVELNELVKGKDFKIFDDAELVVGINVEGCADYTRKQIDELVDWVKRPQIGASGMVWAKFQNDGVKTSSVNKFYNEEDLAKIIEKFGAKEGDLMLILSGNENKVRAQLSALRMELGNRLGLRKGNEFAPLWVVDFPLLEWDEDTERYHAMHHPFTSPKPEDIHLLETDPGKARANAYDMVLNGNEIGGGSIRIFDRDLQSKMFDLLGFTREEAEAQFGFLMNAFKYGAPPHGGLAFGFDRLVAILDGNEVIRDYIAFPKNNSGRDVMIDAPASIADAQLDELELQLNLKA</sequence>
<comment type="caution">
    <text evidence="9">The sequence shown here is derived from an EMBL/GenBank/DDBJ whole genome shotgun (WGS) entry which is preliminary data.</text>
</comment>
<feature type="region of interest" description="Aspartate" evidence="7">
    <location>
        <begin position="198"/>
        <end position="201"/>
    </location>
</feature>
<dbReference type="Pfam" id="PF02938">
    <property type="entry name" value="GAD"/>
    <property type="match status" value="1"/>
</dbReference>
<evidence type="ECO:0000256" key="4">
    <source>
        <dbReference type="ARBA" id="ARBA00022840"/>
    </source>
</evidence>
<dbReference type="InterPro" id="IPR004365">
    <property type="entry name" value="NA-bd_OB_tRNA"/>
</dbReference>
<dbReference type="EMBL" id="RJTW01000007">
    <property type="protein sequence ID" value="ROH89883.1"/>
    <property type="molecule type" value="Genomic_DNA"/>
</dbReference>
<evidence type="ECO:0000256" key="1">
    <source>
        <dbReference type="ARBA" id="ARBA00006303"/>
    </source>
</evidence>
<keyword evidence="7" id="KW-0963">Cytoplasm</keyword>
<dbReference type="Gene3D" id="3.30.930.10">
    <property type="entry name" value="Bira Bifunctional Protein, Domain 2"/>
    <property type="match status" value="1"/>
</dbReference>
<evidence type="ECO:0000256" key="5">
    <source>
        <dbReference type="ARBA" id="ARBA00022917"/>
    </source>
</evidence>
<organism evidence="9 10">
    <name type="scientific">Chryseobacterium cucumeris</name>
    <dbReference type="NCBI Taxonomy" id="1813611"/>
    <lineage>
        <taxon>Bacteria</taxon>
        <taxon>Pseudomonadati</taxon>
        <taxon>Bacteroidota</taxon>
        <taxon>Flavobacteriia</taxon>
        <taxon>Flavobacteriales</taxon>
        <taxon>Weeksellaceae</taxon>
        <taxon>Chryseobacterium group</taxon>
        <taxon>Chryseobacterium</taxon>
    </lineage>
</organism>
<feature type="binding site" evidence="7">
    <location>
        <position position="220"/>
    </location>
    <ligand>
        <name>L-aspartate</name>
        <dbReference type="ChEBI" id="CHEBI:29991"/>
    </ligand>
</feature>
<feature type="binding site" evidence="7">
    <location>
        <begin position="220"/>
        <end position="222"/>
    </location>
    <ligand>
        <name>ATP</name>
        <dbReference type="ChEBI" id="CHEBI:30616"/>
    </ligand>
</feature>
<dbReference type="SUPFAM" id="SSF55261">
    <property type="entry name" value="GAD domain-like"/>
    <property type="match status" value="1"/>
</dbReference>
<dbReference type="SUPFAM" id="SSF50249">
    <property type="entry name" value="Nucleic acid-binding proteins"/>
    <property type="match status" value="1"/>
</dbReference>
<feature type="binding site" evidence="7">
    <location>
        <position position="479"/>
    </location>
    <ligand>
        <name>ATP</name>
        <dbReference type="ChEBI" id="CHEBI:30616"/>
    </ligand>
</feature>
<dbReference type="InterPro" id="IPR047090">
    <property type="entry name" value="AspRS_core"/>
</dbReference>
<dbReference type="InterPro" id="IPR004115">
    <property type="entry name" value="GAD-like_sf"/>
</dbReference>
<comment type="similarity">
    <text evidence="1 7">Belongs to the class-II aminoacyl-tRNA synthetase family. Type 1 subfamily.</text>
</comment>
<feature type="binding site" evidence="7">
    <location>
        <begin position="531"/>
        <end position="534"/>
    </location>
    <ligand>
        <name>ATP</name>
        <dbReference type="ChEBI" id="CHEBI:30616"/>
    </ligand>
</feature>
<name>A0ABX9X2W6_9FLAO</name>
<dbReference type="PANTHER" id="PTHR22594:SF5">
    <property type="entry name" value="ASPARTATE--TRNA LIGASE, MITOCHONDRIAL"/>
    <property type="match status" value="1"/>
</dbReference>
<dbReference type="HAMAP" id="MF_00044">
    <property type="entry name" value="Asp_tRNA_synth_type1"/>
    <property type="match status" value="1"/>
</dbReference>
<keyword evidence="2 7" id="KW-0436">Ligase</keyword>
<feature type="binding site" evidence="7">
    <location>
        <position position="229"/>
    </location>
    <ligand>
        <name>ATP</name>
        <dbReference type="ChEBI" id="CHEBI:30616"/>
    </ligand>
</feature>
<dbReference type="Pfam" id="PF00152">
    <property type="entry name" value="tRNA-synt_2"/>
    <property type="match status" value="1"/>
</dbReference>
<dbReference type="InterPro" id="IPR004364">
    <property type="entry name" value="Aa-tRNA-synt_II"/>
</dbReference>
<keyword evidence="6 7" id="KW-0030">Aminoacyl-tRNA synthetase</keyword>
<keyword evidence="4 7" id="KW-0067">ATP-binding</keyword>
<evidence type="ECO:0000259" key="8">
    <source>
        <dbReference type="PROSITE" id="PS50862"/>
    </source>
</evidence>
<dbReference type="Pfam" id="PF01336">
    <property type="entry name" value="tRNA_anti-codon"/>
    <property type="match status" value="1"/>
</dbReference>
<feature type="binding site" evidence="7">
    <location>
        <position position="174"/>
    </location>
    <ligand>
        <name>L-aspartate</name>
        <dbReference type="ChEBI" id="CHEBI:29991"/>
    </ligand>
</feature>
<feature type="binding site" evidence="7">
    <location>
        <position position="486"/>
    </location>
    <ligand>
        <name>L-aspartate</name>
        <dbReference type="ChEBI" id="CHEBI:29991"/>
    </ligand>
</feature>
<feature type="binding site" evidence="7">
    <location>
        <position position="445"/>
    </location>
    <ligand>
        <name>L-aspartate</name>
        <dbReference type="ChEBI" id="CHEBI:29991"/>
    </ligand>
</feature>
<dbReference type="Proteomes" id="UP000281899">
    <property type="component" value="Unassembled WGS sequence"/>
</dbReference>
<dbReference type="GO" id="GO:0004815">
    <property type="term" value="F:aspartate-tRNA ligase activity"/>
    <property type="evidence" value="ECO:0007669"/>
    <property type="project" value="UniProtKB-EC"/>
</dbReference>
<dbReference type="Gene3D" id="2.40.50.140">
    <property type="entry name" value="Nucleic acid-binding proteins"/>
    <property type="match status" value="1"/>
</dbReference>
<dbReference type="InterPro" id="IPR002312">
    <property type="entry name" value="Asp/Asn-tRNA-synth_IIb"/>
</dbReference>
<dbReference type="CDD" id="cd00777">
    <property type="entry name" value="AspRS_core"/>
    <property type="match status" value="1"/>
</dbReference>
<dbReference type="PRINTS" id="PR01042">
    <property type="entry name" value="TRNASYNTHASP"/>
</dbReference>
<evidence type="ECO:0000256" key="2">
    <source>
        <dbReference type="ARBA" id="ARBA00022598"/>
    </source>
</evidence>
<protein>
    <recommendedName>
        <fullName evidence="7">Aspartate--tRNA ligase</fullName>
        <ecNumber evidence="7">6.1.1.12</ecNumber>
    </recommendedName>
    <alternativeName>
        <fullName evidence="7">Aspartyl-tRNA synthetase</fullName>
        <shortName evidence="7">AspRS</shortName>
    </alternativeName>
</protein>
<dbReference type="InterPro" id="IPR012340">
    <property type="entry name" value="NA-bd_OB-fold"/>
</dbReference>
<feature type="domain" description="Aminoacyl-transfer RNA synthetases class-II family profile" evidence="8">
    <location>
        <begin position="144"/>
        <end position="552"/>
    </location>
</feature>
<evidence type="ECO:0000256" key="3">
    <source>
        <dbReference type="ARBA" id="ARBA00022741"/>
    </source>
</evidence>
<comment type="caution">
    <text evidence="7">Lacks conserved residue(s) required for the propagation of feature annotation.</text>
</comment>
<dbReference type="CDD" id="cd04317">
    <property type="entry name" value="EcAspRS_like_N"/>
    <property type="match status" value="1"/>
</dbReference>
<evidence type="ECO:0000256" key="6">
    <source>
        <dbReference type="ARBA" id="ARBA00023146"/>
    </source>
</evidence>
<evidence type="ECO:0000313" key="9">
    <source>
        <dbReference type="EMBL" id="ROH89883.1"/>
    </source>
</evidence>
<dbReference type="InterPro" id="IPR047089">
    <property type="entry name" value="Asp-tRNA-ligase_1_N"/>
</dbReference>
<dbReference type="Gene3D" id="3.30.1360.30">
    <property type="entry name" value="GAD-like domain"/>
    <property type="match status" value="1"/>
</dbReference>
<dbReference type="NCBIfam" id="TIGR00459">
    <property type="entry name" value="aspS_bact"/>
    <property type="match status" value="1"/>
</dbReference>
<dbReference type="InterPro" id="IPR004524">
    <property type="entry name" value="Asp-tRNA-ligase_1"/>
</dbReference>
<dbReference type="NCBIfam" id="NF001750">
    <property type="entry name" value="PRK00476.1"/>
    <property type="match status" value="1"/>
</dbReference>
<comment type="catalytic activity">
    <reaction evidence="7">
        <text>tRNA(Asp) + L-aspartate + ATP = L-aspartyl-tRNA(Asp) + AMP + diphosphate</text>
        <dbReference type="Rhea" id="RHEA:19649"/>
        <dbReference type="Rhea" id="RHEA-COMP:9660"/>
        <dbReference type="Rhea" id="RHEA-COMP:9678"/>
        <dbReference type="ChEBI" id="CHEBI:29991"/>
        <dbReference type="ChEBI" id="CHEBI:30616"/>
        <dbReference type="ChEBI" id="CHEBI:33019"/>
        <dbReference type="ChEBI" id="CHEBI:78442"/>
        <dbReference type="ChEBI" id="CHEBI:78516"/>
        <dbReference type="ChEBI" id="CHEBI:456215"/>
        <dbReference type="EC" id="6.1.1.12"/>
    </reaction>
</comment>
<evidence type="ECO:0000256" key="7">
    <source>
        <dbReference type="HAMAP-Rule" id="MF_00044"/>
    </source>
</evidence>
<dbReference type="SUPFAM" id="SSF55681">
    <property type="entry name" value="Class II aaRS and biotin synthetases"/>
    <property type="match status" value="1"/>
</dbReference>
<dbReference type="InterPro" id="IPR006195">
    <property type="entry name" value="aa-tRNA-synth_II"/>
</dbReference>
<dbReference type="InterPro" id="IPR029351">
    <property type="entry name" value="GAD_dom"/>
</dbReference>
<dbReference type="PROSITE" id="PS50862">
    <property type="entry name" value="AA_TRNA_LIGASE_II"/>
    <property type="match status" value="1"/>
</dbReference>
<comment type="subcellular location">
    <subcellularLocation>
        <location evidence="7">Cytoplasm</location>
    </subcellularLocation>
</comment>
<evidence type="ECO:0000313" key="10">
    <source>
        <dbReference type="Proteomes" id="UP000281899"/>
    </source>
</evidence>
<proteinExistence type="inferred from homology"/>
<dbReference type="InterPro" id="IPR045864">
    <property type="entry name" value="aa-tRNA-synth_II/BPL/LPL"/>
</dbReference>
<dbReference type="GeneID" id="301713866"/>
<comment type="function">
    <text evidence="7">Catalyzes the attachment of L-aspartate to tRNA(Asp) in a two-step reaction: L-aspartate is first activated by ATP to form Asp-AMP and then transferred to the acceptor end of tRNA(Asp).</text>
</comment>
<dbReference type="EC" id="6.1.1.12" evidence="7"/>
<gene>
    <name evidence="7 9" type="primary">aspS</name>
    <name evidence="9" type="ORF">EGI15_14425</name>
</gene>
<dbReference type="RefSeq" id="WP_062675775.1">
    <property type="nucleotide sequence ID" value="NZ_CP158807.1"/>
</dbReference>
<keyword evidence="5 7" id="KW-0648">Protein biosynthesis</keyword>
<dbReference type="PANTHER" id="PTHR22594">
    <property type="entry name" value="ASPARTYL/LYSYL-TRNA SYNTHETASE"/>
    <property type="match status" value="1"/>
</dbReference>
<accession>A0ABX9X2W6</accession>